<keyword evidence="2" id="KW-1185">Reference proteome</keyword>
<evidence type="ECO:0000313" key="1">
    <source>
        <dbReference type="EMBL" id="KAH1048313.1"/>
    </source>
</evidence>
<comment type="caution">
    <text evidence="1">The sequence shown here is derived from an EMBL/GenBank/DDBJ whole genome shotgun (WGS) entry which is preliminary data.</text>
</comment>
<protein>
    <submittedName>
        <fullName evidence="1">Uncharacterized protein</fullName>
    </submittedName>
</protein>
<reference evidence="1 2" key="1">
    <citation type="journal article" date="2021" name="Plant Biotechnol. J.">
        <title>Multi-omics assisted identification of the key and species-specific regulatory components of drought-tolerant mechanisms in Gossypium stocksii.</title>
        <authorList>
            <person name="Yu D."/>
            <person name="Ke L."/>
            <person name="Zhang D."/>
            <person name="Wu Y."/>
            <person name="Sun Y."/>
            <person name="Mei J."/>
            <person name="Sun J."/>
            <person name="Sun Y."/>
        </authorList>
    </citation>
    <scope>NUCLEOTIDE SEQUENCE [LARGE SCALE GENOMIC DNA]</scope>
    <source>
        <strain evidence="2">cv. E1</strain>
        <tissue evidence="1">Leaf</tissue>
    </source>
</reference>
<organism evidence="1 2">
    <name type="scientific">Gossypium stocksii</name>
    <dbReference type="NCBI Taxonomy" id="47602"/>
    <lineage>
        <taxon>Eukaryota</taxon>
        <taxon>Viridiplantae</taxon>
        <taxon>Streptophyta</taxon>
        <taxon>Embryophyta</taxon>
        <taxon>Tracheophyta</taxon>
        <taxon>Spermatophyta</taxon>
        <taxon>Magnoliopsida</taxon>
        <taxon>eudicotyledons</taxon>
        <taxon>Gunneridae</taxon>
        <taxon>Pentapetalae</taxon>
        <taxon>rosids</taxon>
        <taxon>malvids</taxon>
        <taxon>Malvales</taxon>
        <taxon>Malvaceae</taxon>
        <taxon>Malvoideae</taxon>
        <taxon>Gossypium</taxon>
    </lineage>
</organism>
<name>A0A9D3UN51_9ROSI</name>
<sequence>MPRLQQLQVAVIPWVKVVVLTRYCFASFCEKCMGDCIVSMATSVCRRQIMGDDLLHNMNLRDTINRILNNPGKFGTEASAMKKEAHALNG</sequence>
<proteinExistence type="predicted"/>
<dbReference type="Proteomes" id="UP000828251">
    <property type="component" value="Unassembled WGS sequence"/>
</dbReference>
<gene>
    <name evidence="1" type="ORF">J1N35_039097</name>
</gene>
<accession>A0A9D3UN51</accession>
<dbReference type="OrthoDB" id="106784at2759"/>
<dbReference type="EMBL" id="JAIQCV010000011">
    <property type="protein sequence ID" value="KAH1048313.1"/>
    <property type="molecule type" value="Genomic_DNA"/>
</dbReference>
<dbReference type="AlphaFoldDB" id="A0A9D3UN51"/>
<evidence type="ECO:0000313" key="2">
    <source>
        <dbReference type="Proteomes" id="UP000828251"/>
    </source>
</evidence>